<dbReference type="InterPro" id="IPR006597">
    <property type="entry name" value="Sel1-like"/>
</dbReference>
<feature type="compositionally biased region" description="Basic and acidic residues" evidence="2">
    <location>
        <begin position="221"/>
        <end position="247"/>
    </location>
</feature>
<evidence type="ECO:0000313" key="3">
    <source>
        <dbReference type="EMBL" id="RVX69483.1"/>
    </source>
</evidence>
<feature type="compositionally biased region" description="Polar residues" evidence="2">
    <location>
        <begin position="541"/>
        <end position="561"/>
    </location>
</feature>
<dbReference type="PANTHER" id="PTHR46430">
    <property type="entry name" value="PROTEIN SKT5-RELATED"/>
    <property type="match status" value="1"/>
</dbReference>
<organism evidence="3 4">
    <name type="scientific">Exophiala mesophila</name>
    <name type="common">Black yeast-like fungus</name>
    <dbReference type="NCBI Taxonomy" id="212818"/>
    <lineage>
        <taxon>Eukaryota</taxon>
        <taxon>Fungi</taxon>
        <taxon>Dikarya</taxon>
        <taxon>Ascomycota</taxon>
        <taxon>Pezizomycotina</taxon>
        <taxon>Eurotiomycetes</taxon>
        <taxon>Chaetothyriomycetidae</taxon>
        <taxon>Chaetothyriales</taxon>
        <taxon>Herpotrichiellaceae</taxon>
        <taxon>Exophiala</taxon>
    </lineage>
</organism>
<dbReference type="Pfam" id="PF08238">
    <property type="entry name" value="Sel1"/>
    <property type="match status" value="7"/>
</dbReference>
<dbReference type="Gene3D" id="1.25.40.10">
    <property type="entry name" value="Tetratricopeptide repeat domain"/>
    <property type="match status" value="2"/>
</dbReference>
<evidence type="ECO:0000256" key="2">
    <source>
        <dbReference type="SAM" id="MobiDB-lite"/>
    </source>
</evidence>
<feature type="compositionally biased region" description="Polar residues" evidence="2">
    <location>
        <begin position="1"/>
        <end position="17"/>
    </location>
</feature>
<proteinExistence type="predicted"/>
<feature type="region of interest" description="Disordered" evidence="2">
    <location>
        <begin position="689"/>
        <end position="805"/>
    </location>
</feature>
<feature type="compositionally biased region" description="Basic and acidic residues" evidence="2">
    <location>
        <begin position="426"/>
        <end position="442"/>
    </location>
</feature>
<feature type="compositionally biased region" description="Basic and acidic residues" evidence="2">
    <location>
        <begin position="369"/>
        <end position="389"/>
    </location>
</feature>
<feature type="compositionally biased region" description="Basic and acidic residues" evidence="2">
    <location>
        <begin position="173"/>
        <end position="183"/>
    </location>
</feature>
<dbReference type="Proteomes" id="UP000288859">
    <property type="component" value="Unassembled WGS sequence"/>
</dbReference>
<name>A0A438N1P5_EXOME</name>
<feature type="compositionally biased region" description="Basic and acidic residues" evidence="2">
    <location>
        <begin position="22"/>
        <end position="31"/>
    </location>
</feature>
<gene>
    <name evidence="3" type="ORF">B0A52_06547</name>
</gene>
<feature type="compositionally biased region" description="Polar residues" evidence="2">
    <location>
        <begin position="52"/>
        <end position="80"/>
    </location>
</feature>
<dbReference type="AlphaFoldDB" id="A0A438N1P5"/>
<accession>A0A438N1P5</accession>
<dbReference type="InterPro" id="IPR011990">
    <property type="entry name" value="TPR-like_helical_dom_sf"/>
</dbReference>
<feature type="region of interest" description="Disordered" evidence="2">
    <location>
        <begin position="455"/>
        <end position="500"/>
    </location>
</feature>
<reference evidence="3 4" key="1">
    <citation type="submission" date="2017-03" db="EMBL/GenBank/DDBJ databases">
        <title>Genomes of endolithic fungi from Antarctica.</title>
        <authorList>
            <person name="Coleine C."/>
            <person name="Masonjones S."/>
            <person name="Stajich J.E."/>
        </authorList>
    </citation>
    <scope>NUCLEOTIDE SEQUENCE [LARGE SCALE GENOMIC DNA]</scope>
    <source>
        <strain evidence="3 4">CCFEE 6314</strain>
    </source>
</reference>
<dbReference type="SUPFAM" id="SSF81901">
    <property type="entry name" value="HCP-like"/>
    <property type="match status" value="2"/>
</dbReference>
<feature type="compositionally biased region" description="Polar residues" evidence="2">
    <location>
        <begin position="347"/>
        <end position="363"/>
    </location>
</feature>
<keyword evidence="1" id="KW-0677">Repeat</keyword>
<dbReference type="OrthoDB" id="272077at2759"/>
<feature type="region of interest" description="Disordered" evidence="2">
    <location>
        <begin position="1157"/>
        <end position="1185"/>
    </location>
</feature>
<comment type="caution">
    <text evidence="3">The sequence shown here is derived from an EMBL/GenBank/DDBJ whole genome shotgun (WGS) entry which is preliminary data.</text>
</comment>
<protein>
    <submittedName>
        <fullName evidence="3">Uncharacterized protein</fullName>
    </submittedName>
</protein>
<feature type="region of interest" description="Disordered" evidence="2">
    <location>
        <begin position="536"/>
        <end position="647"/>
    </location>
</feature>
<dbReference type="VEuPathDB" id="FungiDB:PV10_05559"/>
<dbReference type="PANTHER" id="PTHR46430:SF3">
    <property type="entry name" value="ACTIVATOR OF C KINASE PROTEIN 1"/>
    <property type="match status" value="1"/>
</dbReference>
<dbReference type="SMART" id="SM00671">
    <property type="entry name" value="SEL1"/>
    <property type="match status" value="7"/>
</dbReference>
<evidence type="ECO:0000313" key="4">
    <source>
        <dbReference type="Proteomes" id="UP000288859"/>
    </source>
</evidence>
<feature type="compositionally biased region" description="Polar residues" evidence="2">
    <location>
        <begin position="112"/>
        <end position="121"/>
    </location>
</feature>
<feature type="compositionally biased region" description="Pro residues" evidence="2">
    <location>
        <begin position="311"/>
        <end position="331"/>
    </location>
</feature>
<dbReference type="InterPro" id="IPR051726">
    <property type="entry name" value="Chitin_Synth_Reg"/>
</dbReference>
<dbReference type="EMBL" id="NAJM01000029">
    <property type="protein sequence ID" value="RVX69483.1"/>
    <property type="molecule type" value="Genomic_DNA"/>
</dbReference>
<feature type="compositionally biased region" description="Basic residues" evidence="2">
    <location>
        <begin position="1160"/>
        <end position="1169"/>
    </location>
</feature>
<sequence>MSNGHYRQQWQQGPEPTQRQYQYERRDDRAYGQEQPPLQQARKDDYQRYADYSQSRNDTFDSRQAQEPAQFQYEQDNQWVNHDPYLKNGYQDSYAPNATAHKQEFNRAPPQQGRSNGNDRTYQYDERFRANGPPRPSLPQEPSSQSNGSGRSRSQRSERYDGSEPTTPKKSRGKDFQSQHMLEETINSSFKGRDRILPQPSSPKNLAWDNPFGAFPPKKQKHDERDKDRHQSLDKAMDELSVNDRRYSGGPEVRPHTSHGQRAPPQNRDPPPRPGTSHDRPLESGLMPLAPQYHNLPPGRQSPEMSRRQPAVPPQQSPPRRPPPQMAPRMPPIRSGEDRARQGPSGPVTNYNSRAPQDPQSASLGHVRPQREQRQPRNLDSGYDRDHIPQSRAYHPPYDIPQARSGPQRSATVEGFQHPSGSATLERFDPPSRTATLERFDPPSRAATFQGYEQAAIPNAPPMNGANTVSRDMPNFDAIPAPHEQPDELFGTSPASFDKPYQKQTYQVPGSFPVQVDTRQDQAGYGDAVHSPLADFAFDLPQNTNTRAMTPGRNDTATPSQPYRGYQYGEQNNLDQRAGSLGGQEDGRRHQNASQFPPRAASRPAFQPDHSRPPPMPFTGQDGYRSVSDGQYPRGQLGGSQGGQRSVDMANSYGQRVQQNVRDNHRAGFPHPYGAQDWNQSAPNKVYEQQPFEQRPPLQSRSQENYDTGHMGRPGPPQQPYIRNAHPVPVRNYGPPAPAPAPAPVSVNPDSLPAHPEPPRQNSNNYNVGYAANTQQQRQQQPTPGPGNAPRQGSVTGVNGTDGHKEPAITQQELSSLRNQYSRTPGDHALGLKLAKKLVEAARVLADEGGTADPKQTQKNRENYVFEAHKVVKRLVSANYPEAMFYLADCHGQGLLGLAVDPKEAFHLYQSAAKLNHAPSAYRVAVCCELGPDEGGGTRRDPLKAIQWYKRAATLGDTPAMYKMGIILLKGLLGQAKNSREAVSWLKRAAERADKDNPHAVHELGLLYESAAPGDHIIKDERYALQLFTQAAELGYKYSQFRLGSAYEYGLLGLPIDPRQSIAWYTRAAAQGEHQSELALSGWYLTGSEPLLTQSDNEAFLWARKAASSGLAKAEYAMGYFFEVGIGTDVDLEEAKRWYYRAAAQNMPKARERLEELKRGGQRHTKSRVSRSQVNRQSEGECTVM</sequence>
<evidence type="ECO:0000256" key="1">
    <source>
        <dbReference type="ARBA" id="ARBA00022737"/>
    </source>
</evidence>
<feature type="region of interest" description="Disordered" evidence="2">
    <location>
        <begin position="1"/>
        <end position="443"/>
    </location>
</feature>
<feature type="compositionally biased region" description="Polar residues" evidence="2">
    <location>
        <begin position="697"/>
        <end position="706"/>
    </location>
</feature>
<feature type="compositionally biased region" description="Low complexity" evidence="2">
    <location>
        <begin position="143"/>
        <end position="152"/>
    </location>
</feature>